<dbReference type="GO" id="GO:0003886">
    <property type="term" value="F:DNA (cytosine-5-)-methyltransferase activity"/>
    <property type="evidence" value="ECO:0007669"/>
    <property type="project" value="UniProtKB-EC"/>
</dbReference>
<dbReference type="GO" id="GO:0003677">
    <property type="term" value="F:DNA binding"/>
    <property type="evidence" value="ECO:0007669"/>
    <property type="project" value="TreeGrafter"/>
</dbReference>
<dbReference type="InterPro" id="IPR018117">
    <property type="entry name" value="C5_DNA_meth_AS"/>
</dbReference>
<keyword evidence="4" id="KW-0949">S-adenosyl-L-methionine</keyword>
<evidence type="ECO:0000256" key="4">
    <source>
        <dbReference type="ARBA" id="ARBA00022691"/>
    </source>
</evidence>
<gene>
    <name evidence="6" type="ORF">SAMN04487937_0886</name>
</gene>
<comment type="similarity">
    <text evidence="5">Belongs to the class I-like SAM-binding methyltransferase superfamily. C5-methyltransferase family.</text>
</comment>
<keyword evidence="3 6" id="KW-0808">Transferase</keyword>
<evidence type="ECO:0000256" key="5">
    <source>
        <dbReference type="RuleBase" id="RU000416"/>
    </source>
</evidence>
<dbReference type="AlphaFoldDB" id="A0A1I6FM80"/>
<dbReference type="Gene3D" id="3.90.120.10">
    <property type="entry name" value="DNA Methylase, subunit A, domain 2"/>
    <property type="match status" value="1"/>
</dbReference>
<dbReference type="SUPFAM" id="SSF53335">
    <property type="entry name" value="S-adenosyl-L-methionine-dependent methyltransferases"/>
    <property type="match status" value="1"/>
</dbReference>
<reference evidence="7" key="1">
    <citation type="submission" date="2016-10" db="EMBL/GenBank/DDBJ databases">
        <authorList>
            <person name="Varghese N."/>
            <person name="Submissions S."/>
        </authorList>
    </citation>
    <scope>NUCLEOTIDE SEQUENCE [LARGE SCALE GENOMIC DNA]</scope>
    <source>
        <strain evidence="7">RD 26</strain>
    </source>
</reference>
<dbReference type="STRING" id="35743.SAMN04487937_0886"/>
<evidence type="ECO:0000256" key="2">
    <source>
        <dbReference type="ARBA" id="ARBA00022603"/>
    </source>
</evidence>
<dbReference type="InterPro" id="IPR031303">
    <property type="entry name" value="C5_meth_CS"/>
</dbReference>
<dbReference type="InterPro" id="IPR029063">
    <property type="entry name" value="SAM-dependent_MTases_sf"/>
</dbReference>
<dbReference type="Pfam" id="PF00145">
    <property type="entry name" value="DNA_methylase"/>
    <property type="match status" value="1"/>
</dbReference>
<dbReference type="OrthoDB" id="5033at2157"/>
<protein>
    <recommendedName>
        <fullName evidence="1">DNA (cytosine-5-)-methyltransferase</fullName>
        <ecNumber evidence="1">2.1.1.37</ecNumber>
    </recommendedName>
</protein>
<dbReference type="GO" id="GO:0032259">
    <property type="term" value="P:methylation"/>
    <property type="evidence" value="ECO:0007669"/>
    <property type="project" value="UniProtKB-KW"/>
</dbReference>
<dbReference type="Proteomes" id="UP000198932">
    <property type="component" value="Unassembled WGS sequence"/>
</dbReference>
<keyword evidence="7" id="KW-1185">Reference proteome</keyword>
<keyword evidence="2 6" id="KW-0489">Methyltransferase</keyword>
<evidence type="ECO:0000313" key="6">
    <source>
        <dbReference type="EMBL" id="SFR31049.1"/>
    </source>
</evidence>
<dbReference type="InterPro" id="IPR001525">
    <property type="entry name" value="C5_MeTfrase"/>
</dbReference>
<dbReference type="GO" id="GO:0044027">
    <property type="term" value="P:negative regulation of gene expression via chromosomal CpG island methylation"/>
    <property type="evidence" value="ECO:0007669"/>
    <property type="project" value="TreeGrafter"/>
</dbReference>
<dbReference type="PANTHER" id="PTHR10629:SF52">
    <property type="entry name" value="DNA (CYTOSINE-5)-METHYLTRANSFERASE 1"/>
    <property type="match status" value="1"/>
</dbReference>
<dbReference type="PROSITE" id="PS00095">
    <property type="entry name" value="C5_MTASE_2"/>
    <property type="match status" value="1"/>
</dbReference>
<evidence type="ECO:0000256" key="1">
    <source>
        <dbReference type="ARBA" id="ARBA00011975"/>
    </source>
</evidence>
<dbReference type="PANTHER" id="PTHR10629">
    <property type="entry name" value="CYTOSINE-SPECIFIC METHYLTRANSFERASE"/>
    <property type="match status" value="1"/>
</dbReference>
<sequence length="403" mass="44470">MSQQDLTYVDLFAGAGGLSVGLERAGFELVHAVEVDDDARASFANNREGLEPTELTQDIRGVDNQDVTEVVGRDTVDLVAGGPPCQGFSEVVSPDGSDDRNHLFVNFISWVNELDPKAALFENVRGMQNTADGKFLDAVEESFGEMGYDVSYRVVKASDFGVPQQRHRLLVLATKRSTTEFPFDGFELDPIETPGVIAGIGDLPEVGPGEEKTEYDVEPTTVIQDDLRGDNTDLTHHQAANHTEDMVEMISHISDGGNRTEIPDELQPSSGYHNSYSRLDSREPAVAITSNMSKPSSARCIHPFQHRGLTPREGARLQTFPDWYRFDGGLVSVRKQIGNAVPPYLAESVGYYLKQSVYSQTLTDEERERIYKLRCGGMDLAEFEEEKSDIGGHAQQVTLDFAD</sequence>
<accession>A0A1I6FM80</accession>
<dbReference type="EMBL" id="FOYN01000001">
    <property type="protein sequence ID" value="SFR31049.1"/>
    <property type="molecule type" value="Genomic_DNA"/>
</dbReference>
<dbReference type="PROSITE" id="PS51679">
    <property type="entry name" value="SAM_MT_C5"/>
    <property type="match status" value="1"/>
</dbReference>
<dbReference type="RefSeq" id="WP_092920349.1">
    <property type="nucleotide sequence ID" value="NZ_FOYN01000001.1"/>
</dbReference>
<dbReference type="PRINTS" id="PR00105">
    <property type="entry name" value="C5METTRFRASE"/>
</dbReference>
<dbReference type="Gene3D" id="3.40.50.150">
    <property type="entry name" value="Vaccinia Virus protein VP39"/>
    <property type="match status" value="1"/>
</dbReference>
<dbReference type="InterPro" id="IPR050390">
    <property type="entry name" value="C5-Methyltransferase"/>
</dbReference>
<dbReference type="PROSITE" id="PS00094">
    <property type="entry name" value="C5_MTASE_1"/>
    <property type="match status" value="1"/>
</dbReference>
<evidence type="ECO:0000256" key="3">
    <source>
        <dbReference type="ARBA" id="ARBA00022679"/>
    </source>
</evidence>
<proteinExistence type="inferred from homology"/>
<evidence type="ECO:0000313" key="7">
    <source>
        <dbReference type="Proteomes" id="UP000198932"/>
    </source>
</evidence>
<dbReference type="NCBIfam" id="TIGR00675">
    <property type="entry name" value="dcm"/>
    <property type="match status" value="1"/>
</dbReference>
<organism evidence="6 7">
    <name type="scientific">Halorubrum sodomense</name>
    <dbReference type="NCBI Taxonomy" id="35743"/>
    <lineage>
        <taxon>Archaea</taxon>
        <taxon>Methanobacteriati</taxon>
        <taxon>Methanobacteriota</taxon>
        <taxon>Stenosarchaea group</taxon>
        <taxon>Halobacteria</taxon>
        <taxon>Halobacteriales</taxon>
        <taxon>Haloferacaceae</taxon>
        <taxon>Halorubrum</taxon>
    </lineage>
</organism>
<dbReference type="EC" id="2.1.1.37" evidence="1"/>
<name>A0A1I6FM80_HALSD</name>